<dbReference type="Proteomes" id="UP001154114">
    <property type="component" value="Chromosome 23"/>
</dbReference>
<dbReference type="OrthoDB" id="7440703at2759"/>
<feature type="region of interest" description="Disordered" evidence="1">
    <location>
        <begin position="134"/>
        <end position="167"/>
    </location>
</feature>
<evidence type="ECO:0000256" key="1">
    <source>
        <dbReference type="SAM" id="MobiDB-lite"/>
    </source>
</evidence>
<protein>
    <submittedName>
        <fullName evidence="2">Uncharacterized protein</fullName>
    </submittedName>
</protein>
<dbReference type="AlphaFoldDB" id="A0A9P0BVT2"/>
<sequence length="167" mass="20119">MLGRMALDMVKDAEMKARRIQSYRESYSKSREFKVAELVYIIREKFKKILIMYQNTDRNITRGRLYHGENLDTLAKIQKEGMDIDNMGMMLEEFLIKREQKGDIHKRMRIVIRKGDGFDEENSLRSSMMRLMPRPSDYYVPRPHNSTRSRPRRKNGKWEYMPTNNQF</sequence>
<dbReference type="EMBL" id="LR824026">
    <property type="protein sequence ID" value="CAH0596828.1"/>
    <property type="molecule type" value="Genomic_DNA"/>
</dbReference>
<proteinExistence type="predicted"/>
<organism evidence="2 3">
    <name type="scientific">Chrysodeixis includens</name>
    <name type="common">Soybean looper</name>
    <name type="synonym">Pseudoplusia includens</name>
    <dbReference type="NCBI Taxonomy" id="689277"/>
    <lineage>
        <taxon>Eukaryota</taxon>
        <taxon>Metazoa</taxon>
        <taxon>Ecdysozoa</taxon>
        <taxon>Arthropoda</taxon>
        <taxon>Hexapoda</taxon>
        <taxon>Insecta</taxon>
        <taxon>Pterygota</taxon>
        <taxon>Neoptera</taxon>
        <taxon>Endopterygota</taxon>
        <taxon>Lepidoptera</taxon>
        <taxon>Glossata</taxon>
        <taxon>Ditrysia</taxon>
        <taxon>Noctuoidea</taxon>
        <taxon>Noctuidae</taxon>
        <taxon>Plusiinae</taxon>
        <taxon>Chrysodeixis</taxon>
    </lineage>
</organism>
<gene>
    <name evidence="2" type="ORF">CINC_LOCUS7317</name>
</gene>
<reference evidence="2" key="1">
    <citation type="submission" date="2021-12" db="EMBL/GenBank/DDBJ databases">
        <authorList>
            <person name="King R."/>
        </authorList>
    </citation>
    <scope>NUCLEOTIDE SEQUENCE</scope>
</reference>
<keyword evidence="3" id="KW-1185">Reference proteome</keyword>
<name>A0A9P0BVT2_CHRIL</name>
<evidence type="ECO:0000313" key="2">
    <source>
        <dbReference type="EMBL" id="CAH0596828.1"/>
    </source>
</evidence>
<accession>A0A9P0BVT2</accession>
<feature type="compositionally biased region" description="Basic residues" evidence="1">
    <location>
        <begin position="145"/>
        <end position="155"/>
    </location>
</feature>
<evidence type="ECO:0000313" key="3">
    <source>
        <dbReference type="Proteomes" id="UP001154114"/>
    </source>
</evidence>